<dbReference type="InterPro" id="IPR019183">
    <property type="entry name" value="NAA25_NatB_aux_su"/>
</dbReference>
<dbReference type="PANTHER" id="PTHR22767">
    <property type="entry name" value="N-TERMINAL ACETYLTRANSFERASE-RELATED"/>
    <property type="match status" value="1"/>
</dbReference>
<dbReference type="Proteomes" id="UP000054383">
    <property type="component" value="Unassembled WGS sequence"/>
</dbReference>
<name>A0A0U1LX64_TALIS</name>
<evidence type="ECO:0000313" key="3">
    <source>
        <dbReference type="Proteomes" id="UP000054383"/>
    </source>
</evidence>
<organism evidence="2 3">
    <name type="scientific">Talaromyces islandicus</name>
    <name type="common">Penicillium islandicum</name>
    <dbReference type="NCBI Taxonomy" id="28573"/>
    <lineage>
        <taxon>Eukaryota</taxon>
        <taxon>Fungi</taxon>
        <taxon>Dikarya</taxon>
        <taxon>Ascomycota</taxon>
        <taxon>Pezizomycotina</taxon>
        <taxon>Eurotiomycetes</taxon>
        <taxon>Eurotiomycetidae</taxon>
        <taxon>Eurotiales</taxon>
        <taxon>Trichocomaceae</taxon>
        <taxon>Talaromyces</taxon>
        <taxon>Talaromyces sect. Islandici</taxon>
    </lineage>
</organism>
<dbReference type="STRING" id="28573.A0A0U1LX64"/>
<dbReference type="Pfam" id="PF09797">
    <property type="entry name" value="NatB_MDM20"/>
    <property type="match status" value="1"/>
</dbReference>
<dbReference type="OrthoDB" id="1874341at2759"/>
<proteinExistence type="inferred from homology"/>
<reference evidence="2 3" key="1">
    <citation type="submission" date="2015-04" db="EMBL/GenBank/DDBJ databases">
        <authorList>
            <person name="Syromyatnikov M.Y."/>
            <person name="Popov V.N."/>
        </authorList>
    </citation>
    <scope>NUCLEOTIDE SEQUENCE [LARGE SCALE GENOMIC DNA]</scope>
    <source>
        <strain evidence="2">WF-38-12</strain>
    </source>
</reference>
<dbReference type="EMBL" id="CVMT01000004">
    <property type="protein sequence ID" value="CRG87977.1"/>
    <property type="molecule type" value="Genomic_DNA"/>
</dbReference>
<keyword evidence="2" id="KW-0808">Transferase</keyword>
<keyword evidence="3" id="KW-1185">Reference proteome</keyword>
<sequence length="936" mass="106980">MSAHTDVVFHRRNKPIQDAIDSRNLKQALQLVDKRVKKGEDTRFLKAWRAHILYLHPDETHSQQGVAATLDLCRLEPPATDLDTLELLHSTLRQVKGHDDVARSIWEKAAKAKPQELEIQSQWFSISFEADDWKSAQKAAMSLQVNFPKQRKYYFWAIFLCYLLAVDTASSEQERKLFGTLAYRMISKAAESVPTDPKELLSPPRAIQNQEELFLLLKIFQSQDRNDEILKILDSENLGLKSRIVQNDWFFVREKILCLGRSGKWTEGLDFAQGFLSVPDEDEKAQTLLKERDDWEVWTLLLTSAKKINTEETTQKVLEFLQSFAQRFQKSRNAHLAVLDFSSWRLQTGALTQAGYLAACQKYFDFNSGKLYCFEDLRKYATHLDKDHIIKLVEYGLEKVTTQKEMSSTAQQITAINAFKLEYCFSLFSSENTSTKKVEKFVSRCLKIYRETKQPQSTETTIETQPRDDLGLLVVMSLIRMSDHWQRVQLQKGPSTELIRAAALLEHFLQDSPHNYQLLLLLVRVYLLLGAGSIAMKTFSRLSVKQIQNETVSHNLFTRLATIHPHGAPPIEADYKDFIPEVALSQAVSFYGSADRTSTKQRNSGMNLGSYVNVEGTIELQKRLKQSICKFMWAFEGRRIDRLIGTNKTDRHADLVSDVPELFDQRKFDAFLNCELLDQSTFEENIRLGPLPEKTWMRYTRTIDRVFTLANQLLLQKPVDTDVELPDLEELTLSDVQDMTLAEKQNSGIHSVLLKVVLLLADSKSVPGQDIDKLLNQAQEWLVQTLPSISSENTLDDITISIPSRKLRVPSWLFFHNNYSIVETLKALSLLLSVAKSKKTPKGGARPSREIIERLVELSNQIYEAIKTNAKSLRSNVMGSGVLGSMTDLIFHNDRQDDDELPKELEDSLDSSTVEIFCGELMEGWEEALGGIMFLK</sequence>
<dbReference type="OMA" id="WKRREHQ"/>
<protein>
    <submittedName>
        <fullName evidence="2">N-alpha-acetyltransferase 25, NatB auxiliary subunit</fullName>
    </submittedName>
</protein>
<dbReference type="AlphaFoldDB" id="A0A0U1LX64"/>
<comment type="similarity">
    <text evidence="1">Belongs to the MDM20/NAA25 family.</text>
</comment>
<dbReference type="GO" id="GO:0016740">
    <property type="term" value="F:transferase activity"/>
    <property type="evidence" value="ECO:0007669"/>
    <property type="project" value="UniProtKB-KW"/>
</dbReference>
<dbReference type="PANTHER" id="PTHR22767:SF3">
    <property type="entry name" value="N-ALPHA-ACETYLTRANSFERASE 25, NATB AUXILIARY SUBUNIT"/>
    <property type="match status" value="1"/>
</dbReference>
<evidence type="ECO:0000313" key="2">
    <source>
        <dbReference type="EMBL" id="CRG87977.1"/>
    </source>
</evidence>
<accession>A0A0U1LX64</accession>
<dbReference type="GO" id="GO:0031416">
    <property type="term" value="C:NatB complex"/>
    <property type="evidence" value="ECO:0007669"/>
    <property type="project" value="TreeGrafter"/>
</dbReference>
<evidence type="ECO:0000256" key="1">
    <source>
        <dbReference type="ARBA" id="ARBA00006298"/>
    </source>
</evidence>
<gene>
    <name evidence="2" type="ORF">PISL3812_04999</name>
</gene>